<evidence type="ECO:0000256" key="5">
    <source>
        <dbReference type="ARBA" id="ARBA00022989"/>
    </source>
</evidence>
<organism evidence="7 8">
    <name type="scientific">Acorus calamus</name>
    <name type="common">Sweet flag</name>
    <dbReference type="NCBI Taxonomy" id="4465"/>
    <lineage>
        <taxon>Eukaryota</taxon>
        <taxon>Viridiplantae</taxon>
        <taxon>Streptophyta</taxon>
        <taxon>Embryophyta</taxon>
        <taxon>Tracheophyta</taxon>
        <taxon>Spermatophyta</taxon>
        <taxon>Magnoliopsida</taxon>
        <taxon>Liliopsida</taxon>
        <taxon>Acoraceae</taxon>
        <taxon>Acorus</taxon>
    </lineage>
</organism>
<dbReference type="GO" id="GO:0004175">
    <property type="term" value="F:endopeptidase activity"/>
    <property type="evidence" value="ECO:0007669"/>
    <property type="project" value="TreeGrafter"/>
</dbReference>
<evidence type="ECO:0000256" key="1">
    <source>
        <dbReference type="ARBA" id="ARBA00004167"/>
    </source>
</evidence>
<evidence type="ECO:0008006" key="9">
    <source>
        <dbReference type="Google" id="ProtNLM"/>
    </source>
</evidence>
<keyword evidence="8" id="KW-1185">Reference proteome</keyword>
<keyword evidence="2" id="KW-0645">Protease</keyword>
<evidence type="ECO:0000256" key="4">
    <source>
        <dbReference type="ARBA" id="ARBA00022801"/>
    </source>
</evidence>
<reference evidence="7" key="2">
    <citation type="submission" date="2023-06" db="EMBL/GenBank/DDBJ databases">
        <authorList>
            <person name="Ma L."/>
            <person name="Liu K.-W."/>
            <person name="Li Z."/>
            <person name="Hsiao Y.-Y."/>
            <person name="Qi Y."/>
            <person name="Fu T."/>
            <person name="Tang G."/>
            <person name="Zhang D."/>
            <person name="Sun W.-H."/>
            <person name="Liu D.-K."/>
            <person name="Li Y."/>
            <person name="Chen G.-Z."/>
            <person name="Liu X.-D."/>
            <person name="Liao X.-Y."/>
            <person name="Jiang Y.-T."/>
            <person name="Yu X."/>
            <person name="Hao Y."/>
            <person name="Huang J."/>
            <person name="Zhao X.-W."/>
            <person name="Ke S."/>
            <person name="Chen Y.-Y."/>
            <person name="Wu W.-L."/>
            <person name="Hsu J.-L."/>
            <person name="Lin Y.-F."/>
            <person name="Huang M.-D."/>
            <person name="Li C.-Y."/>
            <person name="Huang L."/>
            <person name="Wang Z.-W."/>
            <person name="Zhao X."/>
            <person name="Zhong W.-Y."/>
            <person name="Peng D.-H."/>
            <person name="Ahmad S."/>
            <person name="Lan S."/>
            <person name="Zhang J.-S."/>
            <person name="Tsai W.-C."/>
            <person name="Van De Peer Y."/>
            <person name="Liu Z.-J."/>
        </authorList>
    </citation>
    <scope>NUCLEOTIDE SEQUENCE</scope>
    <source>
        <strain evidence="7">CP</strain>
        <tissue evidence="7">Leaves</tissue>
    </source>
</reference>
<dbReference type="GO" id="GO:0006627">
    <property type="term" value="P:protein processing involved in protein targeting to mitochondrion"/>
    <property type="evidence" value="ECO:0007669"/>
    <property type="project" value="InterPro"/>
</dbReference>
<dbReference type="PANTHER" id="PTHR46041:SF2">
    <property type="entry name" value="MITOCHONDRIAL INNER MEMBRANE PROTEASE SUBUNIT 2"/>
    <property type="match status" value="1"/>
</dbReference>
<protein>
    <recommendedName>
        <fullName evidence="9">Mitochondrial inner membrane protease subunit 2</fullName>
    </recommendedName>
</protein>
<gene>
    <name evidence="7" type="ORF">QJS10_CPB14g01743</name>
</gene>
<dbReference type="GO" id="GO:0006465">
    <property type="term" value="P:signal peptide processing"/>
    <property type="evidence" value="ECO:0007669"/>
    <property type="project" value="InterPro"/>
</dbReference>
<dbReference type="GO" id="GO:0008236">
    <property type="term" value="F:serine-type peptidase activity"/>
    <property type="evidence" value="ECO:0007669"/>
    <property type="project" value="InterPro"/>
</dbReference>
<dbReference type="PANTHER" id="PTHR46041">
    <property type="entry name" value="MITOCHONDRIAL INNER MEMBRANE PROTEASE SUBUNIT 2"/>
    <property type="match status" value="1"/>
</dbReference>
<evidence type="ECO:0000313" key="7">
    <source>
        <dbReference type="EMBL" id="KAK1299261.1"/>
    </source>
</evidence>
<dbReference type="InterPro" id="IPR037730">
    <property type="entry name" value="IMP2"/>
</dbReference>
<comment type="caution">
    <text evidence="7">The sequence shown here is derived from an EMBL/GenBank/DDBJ whole genome shotgun (WGS) entry which is preliminary data.</text>
</comment>
<keyword evidence="4" id="KW-0378">Hydrolase</keyword>
<evidence type="ECO:0000256" key="2">
    <source>
        <dbReference type="ARBA" id="ARBA00022670"/>
    </source>
</evidence>
<dbReference type="Proteomes" id="UP001180020">
    <property type="component" value="Unassembled WGS sequence"/>
</dbReference>
<reference evidence="7" key="1">
    <citation type="journal article" date="2023" name="Nat. Commun.">
        <title>Diploid and tetraploid genomes of Acorus and the evolution of monocots.</title>
        <authorList>
            <person name="Ma L."/>
            <person name="Liu K.W."/>
            <person name="Li Z."/>
            <person name="Hsiao Y.Y."/>
            <person name="Qi Y."/>
            <person name="Fu T."/>
            <person name="Tang G.D."/>
            <person name="Zhang D."/>
            <person name="Sun W.H."/>
            <person name="Liu D.K."/>
            <person name="Li Y."/>
            <person name="Chen G.Z."/>
            <person name="Liu X.D."/>
            <person name="Liao X.Y."/>
            <person name="Jiang Y.T."/>
            <person name="Yu X."/>
            <person name="Hao Y."/>
            <person name="Huang J."/>
            <person name="Zhao X.W."/>
            <person name="Ke S."/>
            <person name="Chen Y.Y."/>
            <person name="Wu W.L."/>
            <person name="Hsu J.L."/>
            <person name="Lin Y.F."/>
            <person name="Huang M.D."/>
            <person name="Li C.Y."/>
            <person name="Huang L."/>
            <person name="Wang Z.W."/>
            <person name="Zhao X."/>
            <person name="Zhong W.Y."/>
            <person name="Peng D.H."/>
            <person name="Ahmad S."/>
            <person name="Lan S."/>
            <person name="Zhang J.S."/>
            <person name="Tsai W.C."/>
            <person name="Van de Peer Y."/>
            <person name="Liu Z.J."/>
        </authorList>
    </citation>
    <scope>NUCLEOTIDE SEQUENCE</scope>
    <source>
        <strain evidence="7">CP</strain>
    </source>
</reference>
<keyword evidence="3" id="KW-0812">Transmembrane</keyword>
<sequence>MRLTALPGDWIPVPESNDTLKIPMGHCWVESDNPVPGAESSEMISLGIVRGRATHRVWPLNKFGKKREARLPGELSTTDEFVAFLHMIFHPLYQGFSFFC</sequence>
<dbReference type="AlphaFoldDB" id="A0AAV9DEC3"/>
<dbReference type="SUPFAM" id="SSF51306">
    <property type="entry name" value="LexA/Signal peptidase"/>
    <property type="match status" value="1"/>
</dbReference>
<dbReference type="InterPro" id="IPR036286">
    <property type="entry name" value="LexA/Signal_pep-like_sf"/>
</dbReference>
<evidence type="ECO:0000256" key="3">
    <source>
        <dbReference type="ARBA" id="ARBA00022692"/>
    </source>
</evidence>
<keyword evidence="5" id="KW-1133">Transmembrane helix</keyword>
<comment type="subcellular location">
    <subcellularLocation>
        <location evidence="1">Membrane</location>
        <topology evidence="1">Single-pass membrane protein</topology>
    </subcellularLocation>
</comment>
<proteinExistence type="predicted"/>
<name>A0AAV9DEC3_ACOCL</name>
<keyword evidence="6" id="KW-0472">Membrane</keyword>
<dbReference type="EMBL" id="JAUJYO010000014">
    <property type="protein sequence ID" value="KAK1299261.1"/>
    <property type="molecule type" value="Genomic_DNA"/>
</dbReference>
<evidence type="ECO:0000256" key="6">
    <source>
        <dbReference type="ARBA" id="ARBA00023136"/>
    </source>
</evidence>
<dbReference type="GO" id="GO:0042720">
    <property type="term" value="C:mitochondrial inner membrane peptidase complex"/>
    <property type="evidence" value="ECO:0007669"/>
    <property type="project" value="InterPro"/>
</dbReference>
<evidence type="ECO:0000313" key="8">
    <source>
        <dbReference type="Proteomes" id="UP001180020"/>
    </source>
</evidence>
<accession>A0AAV9DEC3</accession>